<sequence length="125" mass="14699">MTLLPEFKNNFNVLDLSSPELRFQKHYNPLQPLVKQLPLYEYNSQELPSFQKKRPNSRYIQNVMRSGSGNKFVNKPEYPLQFVQQAKMSTVKQMVSSVKLNVQLVFVDNFKNIKGQIYNKLNKTQ</sequence>
<proteinExistence type="predicted"/>
<dbReference type="Proteomes" id="UP001642409">
    <property type="component" value="Unassembled WGS sequence"/>
</dbReference>
<evidence type="ECO:0000313" key="2">
    <source>
        <dbReference type="EMBL" id="CAL6027985.1"/>
    </source>
</evidence>
<dbReference type="AlphaFoldDB" id="A0AA86UIC9"/>
<dbReference type="EMBL" id="CATOUU010000918">
    <property type="protein sequence ID" value="CAI9959440.1"/>
    <property type="molecule type" value="Genomic_DNA"/>
</dbReference>
<organism evidence="1">
    <name type="scientific">Hexamita inflata</name>
    <dbReference type="NCBI Taxonomy" id="28002"/>
    <lineage>
        <taxon>Eukaryota</taxon>
        <taxon>Metamonada</taxon>
        <taxon>Diplomonadida</taxon>
        <taxon>Hexamitidae</taxon>
        <taxon>Hexamitinae</taxon>
        <taxon>Hexamita</taxon>
    </lineage>
</organism>
<comment type="caution">
    <text evidence="1">The sequence shown here is derived from an EMBL/GenBank/DDBJ whole genome shotgun (WGS) entry which is preliminary data.</text>
</comment>
<gene>
    <name evidence="2" type="ORF">HINF_LOCUS31587</name>
    <name evidence="1" type="ORF">HINF_LOCUS47085</name>
</gene>
<reference evidence="1" key="1">
    <citation type="submission" date="2023-06" db="EMBL/GenBank/DDBJ databases">
        <authorList>
            <person name="Kurt Z."/>
        </authorList>
    </citation>
    <scope>NUCLEOTIDE SEQUENCE</scope>
</reference>
<evidence type="ECO:0000313" key="1">
    <source>
        <dbReference type="EMBL" id="CAI9959440.1"/>
    </source>
</evidence>
<accession>A0AA86UIC9</accession>
<dbReference type="EMBL" id="CAXDID020000106">
    <property type="protein sequence ID" value="CAL6027985.1"/>
    <property type="molecule type" value="Genomic_DNA"/>
</dbReference>
<reference evidence="2 3" key="2">
    <citation type="submission" date="2024-07" db="EMBL/GenBank/DDBJ databases">
        <authorList>
            <person name="Akdeniz Z."/>
        </authorList>
    </citation>
    <scope>NUCLEOTIDE SEQUENCE [LARGE SCALE GENOMIC DNA]</scope>
</reference>
<evidence type="ECO:0000313" key="3">
    <source>
        <dbReference type="Proteomes" id="UP001642409"/>
    </source>
</evidence>
<name>A0AA86UIC9_9EUKA</name>
<protein>
    <submittedName>
        <fullName evidence="2">Hypothetical_protein</fullName>
    </submittedName>
</protein>
<keyword evidence="3" id="KW-1185">Reference proteome</keyword>